<proteinExistence type="predicted"/>
<evidence type="ECO:0000256" key="2">
    <source>
        <dbReference type="SAM" id="MobiDB-lite"/>
    </source>
</evidence>
<dbReference type="GO" id="GO:0061630">
    <property type="term" value="F:ubiquitin protein ligase activity"/>
    <property type="evidence" value="ECO:0007669"/>
    <property type="project" value="TreeGrafter"/>
</dbReference>
<keyword evidence="3" id="KW-0472">Membrane</keyword>
<keyword evidence="6" id="KW-1185">Reference proteome</keyword>
<evidence type="ECO:0000313" key="5">
    <source>
        <dbReference type="EMBL" id="WWC90645.1"/>
    </source>
</evidence>
<evidence type="ECO:0000259" key="4">
    <source>
        <dbReference type="PROSITE" id="PS50089"/>
    </source>
</evidence>
<dbReference type="InterPro" id="IPR013083">
    <property type="entry name" value="Znf_RING/FYVE/PHD"/>
</dbReference>
<keyword evidence="1" id="KW-0479">Metal-binding</keyword>
<keyword evidence="1" id="KW-0862">Zinc</keyword>
<protein>
    <recommendedName>
        <fullName evidence="4">RING-type domain-containing protein</fullName>
    </recommendedName>
</protein>
<dbReference type="PANTHER" id="PTHR22696">
    <property type="entry name" value="E3 UBIQUITIN-PROTEIN LIGASE RNF26"/>
    <property type="match status" value="1"/>
</dbReference>
<dbReference type="EMBL" id="CP144104">
    <property type="protein sequence ID" value="WWC90645.1"/>
    <property type="molecule type" value="Genomic_DNA"/>
</dbReference>
<sequence>MPMLSAMGTRLSHLLHQVIFSLPSPGNATTTTTRHSHDKSDLEELFEEPGEGRALAGGVGPLSFVGSGYGILLVIMDTGLKVWKWKKSVGKSLRRRDVGASFNLFGYSFLLHLYSSPLTHHHPTGSNTRGRPDVHALFQLWLGLTELAWLQAVELSSSLRDNLLLPTGVCGSLGLIHFVYALSTAPLKFPSFTFLTHLMALLLSIVITFTVMLKATTFLFTYGYIPSLVSLLPHEGVIPNTHDDFGVTLLKIGTACIEATQYSGLRNELVTVEEHRAPWIEMTTTGSDVHKTFVTGVNGFDMEITNIEVSELANPQGESIYWKEQKAFWRACSKSIKALVWGAILATPVGRKSVELVKKTWLKRWWYGPRHWRVWRREAWREPPLAIARRRLARRVNDVQALREEREARRLRWAREATPQAASSSVDILHHDNEAVAYNRFLLGQVELEDDDEEWEDDASSTSSHQSGDSDMEEQALYQDLVAHQGDEDEDIQPVLLAHLTSRYSTPLTRRRYAALLTNGSPTPPQSIGLQEIVHDRRLLSAHRPVDEEDDERRRACVVCMTQMRDTILWPCRCLALCNDCRESLASRLSAQDHMCPCCRRKVDGYSRIYIP</sequence>
<dbReference type="PANTHER" id="PTHR22696:SF1">
    <property type="entry name" value="E3 UBIQUITIN-PROTEIN LIGASE RNF26"/>
    <property type="match status" value="1"/>
</dbReference>
<feature type="transmembrane region" description="Helical" evidence="3">
    <location>
        <begin position="194"/>
        <end position="213"/>
    </location>
</feature>
<keyword evidence="3" id="KW-0812">Transmembrane</keyword>
<gene>
    <name evidence="5" type="ORF">L201_005581</name>
</gene>
<evidence type="ECO:0000256" key="1">
    <source>
        <dbReference type="PROSITE-ProRule" id="PRU00175"/>
    </source>
</evidence>
<dbReference type="Pfam" id="PF13920">
    <property type="entry name" value="zf-C3HC4_3"/>
    <property type="match status" value="1"/>
</dbReference>
<dbReference type="RefSeq" id="XP_066077408.1">
    <property type="nucleotide sequence ID" value="XM_066221311.1"/>
</dbReference>
<dbReference type="GeneID" id="91096251"/>
<feature type="compositionally biased region" description="Low complexity" evidence="2">
    <location>
        <begin position="460"/>
        <end position="469"/>
    </location>
</feature>
<dbReference type="AlphaFoldDB" id="A0AAX4K1C6"/>
<feature type="domain" description="RING-type" evidence="4">
    <location>
        <begin position="557"/>
        <end position="600"/>
    </location>
</feature>
<feature type="transmembrane region" description="Helical" evidence="3">
    <location>
        <begin position="163"/>
        <end position="182"/>
    </location>
</feature>
<dbReference type="InterPro" id="IPR001841">
    <property type="entry name" value="Znf_RING"/>
</dbReference>
<keyword evidence="1" id="KW-0863">Zinc-finger</keyword>
<dbReference type="PROSITE" id="PS50089">
    <property type="entry name" value="ZF_RING_2"/>
    <property type="match status" value="1"/>
</dbReference>
<evidence type="ECO:0000256" key="3">
    <source>
        <dbReference type="SAM" id="Phobius"/>
    </source>
</evidence>
<feature type="transmembrane region" description="Helical" evidence="3">
    <location>
        <begin position="52"/>
        <end position="76"/>
    </location>
</feature>
<feature type="region of interest" description="Disordered" evidence="2">
    <location>
        <begin position="452"/>
        <end position="473"/>
    </location>
</feature>
<keyword evidence="3" id="KW-1133">Transmembrane helix</keyword>
<accession>A0AAX4K1C6</accession>
<dbReference type="GO" id="GO:0016567">
    <property type="term" value="P:protein ubiquitination"/>
    <property type="evidence" value="ECO:0007669"/>
    <property type="project" value="TreeGrafter"/>
</dbReference>
<feature type="transmembrane region" description="Helical" evidence="3">
    <location>
        <begin position="97"/>
        <end position="114"/>
    </location>
</feature>
<organism evidence="5 6">
    <name type="scientific">Kwoniella dendrophila CBS 6074</name>
    <dbReference type="NCBI Taxonomy" id="1295534"/>
    <lineage>
        <taxon>Eukaryota</taxon>
        <taxon>Fungi</taxon>
        <taxon>Dikarya</taxon>
        <taxon>Basidiomycota</taxon>
        <taxon>Agaricomycotina</taxon>
        <taxon>Tremellomycetes</taxon>
        <taxon>Tremellales</taxon>
        <taxon>Cryptococcaceae</taxon>
        <taxon>Kwoniella</taxon>
    </lineage>
</organism>
<dbReference type="GO" id="GO:0006511">
    <property type="term" value="P:ubiquitin-dependent protein catabolic process"/>
    <property type="evidence" value="ECO:0007669"/>
    <property type="project" value="TreeGrafter"/>
</dbReference>
<dbReference type="Proteomes" id="UP001355207">
    <property type="component" value="Chromosome 7"/>
</dbReference>
<name>A0AAX4K1C6_9TREE</name>
<evidence type="ECO:0000313" key="6">
    <source>
        <dbReference type="Proteomes" id="UP001355207"/>
    </source>
</evidence>
<dbReference type="Gene3D" id="3.30.40.10">
    <property type="entry name" value="Zinc/RING finger domain, C3HC4 (zinc finger)"/>
    <property type="match status" value="1"/>
</dbReference>
<dbReference type="GO" id="GO:0008270">
    <property type="term" value="F:zinc ion binding"/>
    <property type="evidence" value="ECO:0007669"/>
    <property type="project" value="UniProtKB-KW"/>
</dbReference>
<reference evidence="5 6" key="1">
    <citation type="submission" date="2024-01" db="EMBL/GenBank/DDBJ databases">
        <title>Comparative genomics of Cryptococcus and Kwoniella reveals pathogenesis evolution and contrasting modes of karyotype evolution via chromosome fusion or intercentromeric recombination.</title>
        <authorList>
            <person name="Coelho M.A."/>
            <person name="David-Palma M."/>
            <person name="Shea T."/>
            <person name="Bowers K."/>
            <person name="McGinley-Smith S."/>
            <person name="Mohammad A.W."/>
            <person name="Gnirke A."/>
            <person name="Yurkov A.M."/>
            <person name="Nowrousian M."/>
            <person name="Sun S."/>
            <person name="Cuomo C.A."/>
            <person name="Heitman J."/>
        </authorList>
    </citation>
    <scope>NUCLEOTIDE SEQUENCE [LARGE SCALE GENOMIC DNA]</scope>
    <source>
        <strain evidence="5 6">CBS 6074</strain>
    </source>
</reference>